<comment type="caution">
    <text evidence="1">The sequence shown here is derived from an EMBL/GenBank/DDBJ whole genome shotgun (WGS) entry which is preliminary data.</text>
</comment>
<dbReference type="EMBL" id="JAUEPT010000221">
    <property type="protein sequence ID" value="KAK0429682.1"/>
    <property type="molecule type" value="Genomic_DNA"/>
</dbReference>
<proteinExistence type="predicted"/>
<organism evidence="1 2">
    <name type="scientific">Armillaria borealis</name>
    <dbReference type="NCBI Taxonomy" id="47425"/>
    <lineage>
        <taxon>Eukaryota</taxon>
        <taxon>Fungi</taxon>
        <taxon>Dikarya</taxon>
        <taxon>Basidiomycota</taxon>
        <taxon>Agaricomycotina</taxon>
        <taxon>Agaricomycetes</taxon>
        <taxon>Agaricomycetidae</taxon>
        <taxon>Agaricales</taxon>
        <taxon>Marasmiineae</taxon>
        <taxon>Physalacriaceae</taxon>
        <taxon>Armillaria</taxon>
    </lineage>
</organism>
<dbReference type="Proteomes" id="UP001175226">
    <property type="component" value="Unassembled WGS sequence"/>
</dbReference>
<name>A0AA39ISJ2_9AGAR</name>
<accession>A0AA39ISJ2</accession>
<reference evidence="1" key="1">
    <citation type="submission" date="2023-06" db="EMBL/GenBank/DDBJ databases">
        <authorList>
            <consortium name="Lawrence Berkeley National Laboratory"/>
            <person name="Ahrendt S."/>
            <person name="Sahu N."/>
            <person name="Indic B."/>
            <person name="Wong-Bajracharya J."/>
            <person name="Merenyi Z."/>
            <person name="Ke H.-M."/>
            <person name="Monk M."/>
            <person name="Kocsube S."/>
            <person name="Drula E."/>
            <person name="Lipzen A."/>
            <person name="Balint B."/>
            <person name="Henrissat B."/>
            <person name="Andreopoulos B."/>
            <person name="Martin F.M."/>
            <person name="Harder C.B."/>
            <person name="Rigling D."/>
            <person name="Ford K.L."/>
            <person name="Foster G.D."/>
            <person name="Pangilinan J."/>
            <person name="Papanicolaou A."/>
            <person name="Barry K."/>
            <person name="LaButti K."/>
            <person name="Viragh M."/>
            <person name="Koriabine M."/>
            <person name="Yan M."/>
            <person name="Riley R."/>
            <person name="Champramary S."/>
            <person name="Plett K.L."/>
            <person name="Tsai I.J."/>
            <person name="Slot J."/>
            <person name="Sipos G."/>
            <person name="Plett J."/>
            <person name="Nagy L.G."/>
            <person name="Grigoriev I.V."/>
        </authorList>
    </citation>
    <scope>NUCLEOTIDE SEQUENCE</scope>
    <source>
        <strain evidence="1">FPL87.14</strain>
    </source>
</reference>
<evidence type="ECO:0000313" key="2">
    <source>
        <dbReference type="Proteomes" id="UP001175226"/>
    </source>
</evidence>
<protein>
    <submittedName>
        <fullName evidence="1">Uncharacterized protein</fullName>
    </submittedName>
</protein>
<evidence type="ECO:0000313" key="1">
    <source>
        <dbReference type="EMBL" id="KAK0429682.1"/>
    </source>
</evidence>
<sequence>MRIRRVATEFSSENEGFSLACGIDTTPYHDSPWRLHQSDMGRNIIWSWMYETKMDLPDRGGGVLVGIGGRTQKGKLAQPPPSSLRPIFVGSSAGALEAYSDVMDAFRVFGHMVLTRSHHQFEILRSSRIRVLGTDALSNNIALSSTAASTLDQEVLIFESRPIMPQHLVAKLAVQTIEEPTSYILSQNTLPNMPGDFPHSVTIPLRILLPSKISFHNSSYQFSRMTI</sequence>
<gene>
    <name evidence="1" type="ORF">EV421DRAFT_1745235</name>
</gene>
<dbReference type="AlphaFoldDB" id="A0AA39ISJ2"/>
<keyword evidence="2" id="KW-1185">Reference proteome</keyword>